<dbReference type="GO" id="GO:0031124">
    <property type="term" value="P:mRNA 3'-end processing"/>
    <property type="evidence" value="ECO:0007669"/>
    <property type="project" value="InterPro"/>
</dbReference>
<dbReference type="GO" id="GO:0005847">
    <property type="term" value="C:mRNA cleavage and polyadenylation specificity factor complex"/>
    <property type="evidence" value="ECO:0007669"/>
    <property type="project" value="TreeGrafter"/>
</dbReference>
<evidence type="ECO:0000313" key="4">
    <source>
        <dbReference type="WBParaSite" id="ACRNAN_scaffold2749.g18830.t1"/>
    </source>
</evidence>
<feature type="region of interest" description="Disordered" evidence="1">
    <location>
        <begin position="661"/>
        <end position="686"/>
    </location>
</feature>
<feature type="compositionally biased region" description="Low complexity" evidence="1">
    <location>
        <begin position="204"/>
        <end position="218"/>
    </location>
</feature>
<dbReference type="InterPro" id="IPR045245">
    <property type="entry name" value="Pfs2-like"/>
</dbReference>
<dbReference type="PRINTS" id="PR01217">
    <property type="entry name" value="PRICHEXTENSN"/>
</dbReference>
<feature type="compositionally biased region" description="Basic and acidic residues" evidence="1">
    <location>
        <begin position="629"/>
        <end position="641"/>
    </location>
</feature>
<feature type="compositionally biased region" description="Pro residues" evidence="1">
    <location>
        <begin position="145"/>
        <end position="185"/>
    </location>
</feature>
<feature type="region of interest" description="Disordered" evidence="1">
    <location>
        <begin position="542"/>
        <end position="579"/>
    </location>
</feature>
<feature type="compositionally biased region" description="Pro residues" evidence="1">
    <location>
        <begin position="219"/>
        <end position="229"/>
    </location>
</feature>
<dbReference type="PANTHER" id="PTHR22836">
    <property type="entry name" value="WD40 REPEAT PROTEIN"/>
    <property type="match status" value="1"/>
</dbReference>
<evidence type="ECO:0000256" key="2">
    <source>
        <dbReference type="SAM" id="SignalP"/>
    </source>
</evidence>
<dbReference type="AlphaFoldDB" id="A0A914DIZ1"/>
<dbReference type="WBParaSite" id="ACRNAN_scaffold2749.g18830.t1">
    <property type="protein sequence ID" value="ACRNAN_scaffold2749.g18830.t1"/>
    <property type="gene ID" value="ACRNAN_scaffold2749.g18830"/>
</dbReference>
<protein>
    <submittedName>
        <fullName evidence="4">Uncharacterized protein</fullName>
    </submittedName>
</protein>
<sequence length="686" mass="77616">MGFNVRWRPRIWCHLFYFFILFTLTQQQDLTPVRAKAFAAPQSENAIEVDGEKKAFFKIGPIRKGVQKGILDEVQPSFGREGGGFEETNDAQDFEAYDDNVLTDLNRESPIFVPSLYRNETRDANQATKTPPTTTPRPKTRRPPPPRITRPPPPPPETSSPPPPPEISSPPPPPAISRPPQPPQPFRNIPQQTNRPPPPPQPAQPTQQQQLQQVQQPSQPQPQQFPPQQPQFQQRPQPQQPTFQPQQPFQQQQQQFRPQSPPPPPPQQFLPPFQPQQQQQQNFQQFQTPVPQFQQTFQQPFVPQQQPQFPAQPQQFQTAPQFQTLPETTTRAPSLPSQLPSTRGPFRPLRPFRPQPPFNRPRPNDPTGLRNGVCPETIFYETVPANVFELQQFYSHFAVVVSVDQCARTCHEFNCAAAFFDPRDGHCQFNPATAAQVPQGACPNWPNPLYRNNVRRGGVPLKLFCVTCQRRRLPKGRGRGRRPRIQRPRNLRFEPTVIGRSAVNAAVHGVVLKQPQAIAIGFGPSTSREDWYIGSKSNEKSKESLESFGQDSTDLRSSSERFKKLSQKSSHASATSRDLSTSPFRFSASAFSSNFDPFGQVSANSSPTSRVTKSQESRISRGQQMMEPSDVHEEEHDDSNTEVRIPALSSRDFRARFVQRGVPTRRQRLPHSEVLAGSLSDLSESS</sequence>
<feature type="region of interest" description="Disordered" evidence="1">
    <location>
        <begin position="597"/>
        <end position="646"/>
    </location>
</feature>
<feature type="compositionally biased region" description="Pro residues" evidence="1">
    <location>
        <begin position="259"/>
        <end position="274"/>
    </location>
</feature>
<feature type="compositionally biased region" description="Polar residues" evidence="1">
    <location>
        <begin position="327"/>
        <end position="341"/>
    </location>
</feature>
<feature type="compositionally biased region" description="Polar residues" evidence="1">
    <location>
        <begin position="567"/>
        <end position="579"/>
    </location>
</feature>
<feature type="region of interest" description="Disordered" evidence="1">
    <location>
        <begin position="113"/>
        <end position="285"/>
    </location>
</feature>
<organism evidence="3 4">
    <name type="scientific">Acrobeloides nanus</name>
    <dbReference type="NCBI Taxonomy" id="290746"/>
    <lineage>
        <taxon>Eukaryota</taxon>
        <taxon>Metazoa</taxon>
        <taxon>Ecdysozoa</taxon>
        <taxon>Nematoda</taxon>
        <taxon>Chromadorea</taxon>
        <taxon>Rhabditida</taxon>
        <taxon>Tylenchina</taxon>
        <taxon>Cephalobomorpha</taxon>
        <taxon>Cephaloboidea</taxon>
        <taxon>Cephalobidae</taxon>
        <taxon>Acrobeloides</taxon>
    </lineage>
</organism>
<dbReference type="Proteomes" id="UP000887540">
    <property type="component" value="Unplaced"/>
</dbReference>
<feature type="compositionally biased region" description="Pro residues" evidence="1">
    <location>
        <begin position="351"/>
        <end position="360"/>
    </location>
</feature>
<feature type="signal peptide" evidence="2">
    <location>
        <begin position="1"/>
        <end position="27"/>
    </location>
</feature>
<feature type="compositionally biased region" description="Low complexity" evidence="1">
    <location>
        <begin position="275"/>
        <end position="285"/>
    </location>
</feature>
<accession>A0A914DIZ1</accession>
<dbReference type="SUPFAM" id="SSF57414">
    <property type="entry name" value="Hairpin loop containing domain-like"/>
    <property type="match status" value="1"/>
</dbReference>
<evidence type="ECO:0000313" key="3">
    <source>
        <dbReference type="Proteomes" id="UP000887540"/>
    </source>
</evidence>
<feature type="compositionally biased region" description="Low complexity" evidence="1">
    <location>
        <begin position="230"/>
        <end position="258"/>
    </location>
</feature>
<keyword evidence="3" id="KW-1185">Reference proteome</keyword>
<feature type="compositionally biased region" description="Basic and acidic residues" evidence="1">
    <location>
        <begin position="553"/>
        <end position="563"/>
    </location>
</feature>
<evidence type="ECO:0000256" key="1">
    <source>
        <dbReference type="SAM" id="MobiDB-lite"/>
    </source>
</evidence>
<name>A0A914DIZ1_9BILA</name>
<feature type="chain" id="PRO_5037160725" evidence="2">
    <location>
        <begin position="28"/>
        <end position="686"/>
    </location>
</feature>
<dbReference type="PANTHER" id="PTHR22836:SF0">
    <property type="entry name" value="PRE-MRNA 3' END PROCESSING PROTEIN WDR33"/>
    <property type="match status" value="1"/>
</dbReference>
<reference evidence="4" key="1">
    <citation type="submission" date="2022-11" db="UniProtKB">
        <authorList>
            <consortium name="WormBaseParasite"/>
        </authorList>
    </citation>
    <scope>IDENTIFICATION</scope>
</reference>
<feature type="compositionally biased region" description="Polar residues" evidence="1">
    <location>
        <begin position="601"/>
        <end position="612"/>
    </location>
</feature>
<keyword evidence="2" id="KW-0732">Signal</keyword>
<feature type="region of interest" description="Disordered" evidence="1">
    <location>
        <begin position="327"/>
        <end position="369"/>
    </location>
</feature>
<proteinExistence type="predicted"/>